<evidence type="ECO:0000313" key="1">
    <source>
        <dbReference type="EMBL" id="KZV45800.1"/>
    </source>
</evidence>
<proteinExistence type="predicted"/>
<keyword evidence="1" id="KW-0378">Hydrolase</keyword>
<dbReference type="AlphaFoldDB" id="A0A2Z7CFJ4"/>
<dbReference type="GO" id="GO:0004180">
    <property type="term" value="F:carboxypeptidase activity"/>
    <property type="evidence" value="ECO:0007669"/>
    <property type="project" value="UniProtKB-KW"/>
</dbReference>
<gene>
    <name evidence="1" type="ORF">F511_35395</name>
</gene>
<dbReference type="Proteomes" id="UP000250235">
    <property type="component" value="Unassembled WGS sequence"/>
</dbReference>
<name>A0A2Z7CFJ4_9LAMI</name>
<evidence type="ECO:0000313" key="2">
    <source>
        <dbReference type="Proteomes" id="UP000250235"/>
    </source>
</evidence>
<keyword evidence="1" id="KW-0121">Carboxypeptidase</keyword>
<sequence length="85" mass="10011">MFDDVRPVLPEFSRMFFRLRADFYFQSACELISLSSPLAIWFPYSVAHDLDVRSELTLFDQIVQSWFSVMNQYARVLIILRADPA</sequence>
<accession>A0A2Z7CFJ4</accession>
<dbReference type="EMBL" id="KQ995791">
    <property type="protein sequence ID" value="KZV45800.1"/>
    <property type="molecule type" value="Genomic_DNA"/>
</dbReference>
<organism evidence="1 2">
    <name type="scientific">Dorcoceras hygrometricum</name>
    <dbReference type="NCBI Taxonomy" id="472368"/>
    <lineage>
        <taxon>Eukaryota</taxon>
        <taxon>Viridiplantae</taxon>
        <taxon>Streptophyta</taxon>
        <taxon>Embryophyta</taxon>
        <taxon>Tracheophyta</taxon>
        <taxon>Spermatophyta</taxon>
        <taxon>Magnoliopsida</taxon>
        <taxon>eudicotyledons</taxon>
        <taxon>Gunneridae</taxon>
        <taxon>Pentapetalae</taxon>
        <taxon>asterids</taxon>
        <taxon>lamiids</taxon>
        <taxon>Lamiales</taxon>
        <taxon>Gesneriaceae</taxon>
        <taxon>Didymocarpoideae</taxon>
        <taxon>Trichosporeae</taxon>
        <taxon>Loxocarpinae</taxon>
        <taxon>Dorcoceras</taxon>
    </lineage>
</organism>
<protein>
    <submittedName>
        <fullName evidence="1">Serine carboxypeptidase-like 45</fullName>
    </submittedName>
</protein>
<reference evidence="1 2" key="1">
    <citation type="journal article" date="2015" name="Proc. Natl. Acad. Sci. U.S.A.">
        <title>The resurrection genome of Boea hygrometrica: A blueprint for survival of dehydration.</title>
        <authorList>
            <person name="Xiao L."/>
            <person name="Yang G."/>
            <person name="Zhang L."/>
            <person name="Yang X."/>
            <person name="Zhao S."/>
            <person name="Ji Z."/>
            <person name="Zhou Q."/>
            <person name="Hu M."/>
            <person name="Wang Y."/>
            <person name="Chen M."/>
            <person name="Xu Y."/>
            <person name="Jin H."/>
            <person name="Xiao X."/>
            <person name="Hu G."/>
            <person name="Bao F."/>
            <person name="Hu Y."/>
            <person name="Wan P."/>
            <person name="Li L."/>
            <person name="Deng X."/>
            <person name="Kuang T."/>
            <person name="Xiang C."/>
            <person name="Zhu J.K."/>
            <person name="Oliver M.J."/>
            <person name="He Y."/>
        </authorList>
    </citation>
    <scope>NUCLEOTIDE SEQUENCE [LARGE SCALE GENOMIC DNA]</scope>
    <source>
        <strain evidence="2">cv. XS01</strain>
    </source>
</reference>
<keyword evidence="2" id="KW-1185">Reference proteome</keyword>
<keyword evidence="1" id="KW-0645">Protease</keyword>